<evidence type="ECO:0008006" key="4">
    <source>
        <dbReference type="Google" id="ProtNLM"/>
    </source>
</evidence>
<name>A0A516GK96_9LACT</name>
<proteinExistence type="predicted"/>
<accession>A0A516GK96</accession>
<evidence type="ECO:0000313" key="3">
    <source>
        <dbReference type="Proteomes" id="UP000315953"/>
    </source>
</evidence>
<dbReference type="EMBL" id="CP041626">
    <property type="protein sequence ID" value="QDO91943.1"/>
    <property type="molecule type" value="Genomic_DNA"/>
</dbReference>
<feature type="transmembrane region" description="Helical" evidence="1">
    <location>
        <begin position="96"/>
        <end position="118"/>
    </location>
</feature>
<keyword evidence="1" id="KW-0812">Transmembrane</keyword>
<feature type="transmembrane region" description="Helical" evidence="1">
    <location>
        <begin position="6"/>
        <end position="23"/>
    </location>
</feature>
<keyword evidence="1" id="KW-0472">Membrane</keyword>
<dbReference type="KEGG" id="dpm:FNV33_07855"/>
<protein>
    <recommendedName>
        <fullName evidence="4">DUF3397 domain-containing protein</fullName>
    </recommendedName>
</protein>
<feature type="transmembrane region" description="Helical" evidence="1">
    <location>
        <begin position="64"/>
        <end position="84"/>
    </location>
</feature>
<dbReference type="Proteomes" id="UP000315953">
    <property type="component" value="Chromosome"/>
</dbReference>
<dbReference type="AlphaFoldDB" id="A0A516GK96"/>
<feature type="transmembrane region" description="Helical" evidence="1">
    <location>
        <begin position="35"/>
        <end position="58"/>
    </location>
</feature>
<dbReference type="RefSeq" id="WP_143333710.1">
    <property type="nucleotide sequence ID" value="NZ_CP041626.1"/>
</dbReference>
<evidence type="ECO:0000313" key="2">
    <source>
        <dbReference type="EMBL" id="QDO91943.1"/>
    </source>
</evidence>
<sequence>MQTIFYILSIFIVLDAGATPLLLKWWRHKGYRPIFLLLPYALLVPVISSLVTLLMIGLPLFYPFYQLAVIIVTIFLLYKLRGLFKDGLQEQSDGRYFLTFGRLGVYILTLVIGTITVVQNLMAMK</sequence>
<evidence type="ECO:0000256" key="1">
    <source>
        <dbReference type="SAM" id="Phobius"/>
    </source>
</evidence>
<gene>
    <name evidence="2" type="ORF">FNV33_07855</name>
</gene>
<reference evidence="2 3" key="1">
    <citation type="submission" date="2019-07" db="EMBL/GenBank/DDBJ databases">
        <title>Genome assembly of a nasal isolate of Dolosigranulum pigrum from a chronic sinusitis patient.</title>
        <authorList>
            <person name="Baig S."/>
            <person name="Overballe-Petersen S."/>
            <person name="Kaspar U."/>
            <person name="Rendboe A."/>
            <person name="de Man T."/>
            <person name="Liu C."/>
            <person name="Price L.B."/>
            <person name="Stegger M."/>
            <person name="Becker K."/>
            <person name="Skytt Andersen P."/>
        </authorList>
    </citation>
    <scope>NUCLEOTIDE SEQUENCE [LARGE SCALE GENOMIC DNA]</scope>
    <source>
        <strain evidence="2 3">83VPs-KB5</strain>
    </source>
</reference>
<organism evidence="2 3">
    <name type="scientific">Dolosigranulum pigrum</name>
    <dbReference type="NCBI Taxonomy" id="29394"/>
    <lineage>
        <taxon>Bacteria</taxon>
        <taxon>Bacillati</taxon>
        <taxon>Bacillota</taxon>
        <taxon>Bacilli</taxon>
        <taxon>Lactobacillales</taxon>
        <taxon>Carnobacteriaceae</taxon>
        <taxon>Dolosigranulum</taxon>
    </lineage>
</organism>
<keyword evidence="1" id="KW-1133">Transmembrane helix</keyword>